<protein>
    <submittedName>
        <fullName evidence="1">Toxin PIN</fullName>
    </submittedName>
</protein>
<accession>A0A9D2KX08</accession>
<dbReference type="AlphaFoldDB" id="A0A9D2KX08"/>
<organism evidence="1 2">
    <name type="scientific">Candidatus Jeotgalibaca merdavium</name>
    <dbReference type="NCBI Taxonomy" id="2838627"/>
    <lineage>
        <taxon>Bacteria</taxon>
        <taxon>Bacillati</taxon>
        <taxon>Bacillota</taxon>
        <taxon>Bacilli</taxon>
        <taxon>Lactobacillales</taxon>
        <taxon>Carnobacteriaceae</taxon>
        <taxon>Jeotgalibaca</taxon>
    </lineage>
</organism>
<proteinExistence type="predicted"/>
<evidence type="ECO:0000313" key="1">
    <source>
        <dbReference type="EMBL" id="HJA90043.1"/>
    </source>
</evidence>
<sequence length="67" mass="7986">MNNRHRRITKLRKQELNVLKAKFEKEYGVSVEEAYKVVSQCVADASETIRKFGISILNDDRKWEEMR</sequence>
<reference evidence="1" key="1">
    <citation type="journal article" date="2021" name="PeerJ">
        <title>Extensive microbial diversity within the chicken gut microbiome revealed by metagenomics and culture.</title>
        <authorList>
            <person name="Gilroy R."/>
            <person name="Ravi A."/>
            <person name="Getino M."/>
            <person name="Pursley I."/>
            <person name="Horton D.L."/>
            <person name="Alikhan N.F."/>
            <person name="Baker D."/>
            <person name="Gharbi K."/>
            <person name="Hall N."/>
            <person name="Watson M."/>
            <person name="Adriaenssens E.M."/>
            <person name="Foster-Nyarko E."/>
            <person name="Jarju S."/>
            <person name="Secka A."/>
            <person name="Antonio M."/>
            <person name="Oren A."/>
            <person name="Chaudhuri R.R."/>
            <person name="La Ragione R."/>
            <person name="Hildebrand F."/>
            <person name="Pallen M.J."/>
        </authorList>
    </citation>
    <scope>NUCLEOTIDE SEQUENCE</scope>
    <source>
        <strain evidence="1">CHK171-505</strain>
    </source>
</reference>
<name>A0A9D2KX08_9LACT</name>
<dbReference type="EMBL" id="DWYW01000097">
    <property type="protein sequence ID" value="HJA90043.1"/>
    <property type="molecule type" value="Genomic_DNA"/>
</dbReference>
<reference evidence="1" key="2">
    <citation type="submission" date="2021-04" db="EMBL/GenBank/DDBJ databases">
        <authorList>
            <person name="Gilroy R."/>
        </authorList>
    </citation>
    <scope>NUCLEOTIDE SEQUENCE</scope>
    <source>
        <strain evidence="1">CHK171-505</strain>
    </source>
</reference>
<evidence type="ECO:0000313" key="2">
    <source>
        <dbReference type="Proteomes" id="UP000886856"/>
    </source>
</evidence>
<dbReference type="Proteomes" id="UP000886856">
    <property type="component" value="Unassembled WGS sequence"/>
</dbReference>
<comment type="caution">
    <text evidence="1">The sequence shown here is derived from an EMBL/GenBank/DDBJ whole genome shotgun (WGS) entry which is preliminary data.</text>
</comment>
<gene>
    <name evidence="1" type="ORF">H9948_04545</name>
</gene>